<accession>A0A9D3YEF0</accession>
<dbReference type="Proteomes" id="UP000828390">
    <property type="component" value="Unassembled WGS sequence"/>
</dbReference>
<reference evidence="2" key="1">
    <citation type="journal article" date="2019" name="bioRxiv">
        <title>The Genome of the Zebra Mussel, Dreissena polymorpha: A Resource for Invasive Species Research.</title>
        <authorList>
            <person name="McCartney M.A."/>
            <person name="Auch B."/>
            <person name="Kono T."/>
            <person name="Mallez S."/>
            <person name="Zhang Y."/>
            <person name="Obille A."/>
            <person name="Becker A."/>
            <person name="Abrahante J.E."/>
            <person name="Garbe J."/>
            <person name="Badalamenti J.P."/>
            <person name="Herman A."/>
            <person name="Mangelson H."/>
            <person name="Liachko I."/>
            <person name="Sullivan S."/>
            <person name="Sone E.D."/>
            <person name="Koren S."/>
            <person name="Silverstein K.A.T."/>
            <person name="Beckman K.B."/>
            <person name="Gohl D.M."/>
        </authorList>
    </citation>
    <scope>NUCLEOTIDE SEQUENCE</scope>
    <source>
        <strain evidence="2">Duluth1</strain>
        <tissue evidence="2">Whole animal</tissue>
    </source>
</reference>
<sequence>MIDTKVISQGVTRKVAGSGLQLKHLSIESERNGLSGLRSPLSEVTNGQIRVTKSEKVICAIASYLLPDI</sequence>
<organism evidence="2 3">
    <name type="scientific">Dreissena polymorpha</name>
    <name type="common">Zebra mussel</name>
    <name type="synonym">Mytilus polymorpha</name>
    <dbReference type="NCBI Taxonomy" id="45954"/>
    <lineage>
        <taxon>Eukaryota</taxon>
        <taxon>Metazoa</taxon>
        <taxon>Spiralia</taxon>
        <taxon>Lophotrochozoa</taxon>
        <taxon>Mollusca</taxon>
        <taxon>Bivalvia</taxon>
        <taxon>Autobranchia</taxon>
        <taxon>Heteroconchia</taxon>
        <taxon>Euheterodonta</taxon>
        <taxon>Imparidentia</taxon>
        <taxon>Neoheterodontei</taxon>
        <taxon>Myida</taxon>
        <taxon>Dreissenoidea</taxon>
        <taxon>Dreissenidae</taxon>
        <taxon>Dreissena</taxon>
    </lineage>
</organism>
<feature type="domain" description="PML C-terminal" evidence="1">
    <location>
        <begin position="1"/>
        <end position="65"/>
    </location>
</feature>
<evidence type="ECO:0000259" key="1">
    <source>
        <dbReference type="Pfam" id="PF25244"/>
    </source>
</evidence>
<dbReference type="InterPro" id="IPR057617">
    <property type="entry name" value="PML_C"/>
</dbReference>
<dbReference type="EMBL" id="JAIWYP010000015">
    <property type="protein sequence ID" value="KAH3699059.1"/>
    <property type="molecule type" value="Genomic_DNA"/>
</dbReference>
<evidence type="ECO:0000313" key="2">
    <source>
        <dbReference type="EMBL" id="KAH3699059.1"/>
    </source>
</evidence>
<protein>
    <recommendedName>
        <fullName evidence="1">PML C-terminal domain-containing protein</fullName>
    </recommendedName>
</protein>
<reference evidence="2" key="2">
    <citation type="submission" date="2020-11" db="EMBL/GenBank/DDBJ databases">
        <authorList>
            <person name="McCartney M.A."/>
            <person name="Auch B."/>
            <person name="Kono T."/>
            <person name="Mallez S."/>
            <person name="Becker A."/>
            <person name="Gohl D.M."/>
            <person name="Silverstein K.A.T."/>
            <person name="Koren S."/>
            <person name="Bechman K.B."/>
            <person name="Herman A."/>
            <person name="Abrahante J.E."/>
            <person name="Garbe J."/>
        </authorList>
    </citation>
    <scope>NUCLEOTIDE SEQUENCE</scope>
    <source>
        <strain evidence="2">Duluth1</strain>
        <tissue evidence="2">Whole animal</tissue>
    </source>
</reference>
<proteinExistence type="predicted"/>
<evidence type="ECO:0000313" key="3">
    <source>
        <dbReference type="Proteomes" id="UP000828390"/>
    </source>
</evidence>
<dbReference type="AlphaFoldDB" id="A0A9D3YEF0"/>
<dbReference type="Pfam" id="PF25244">
    <property type="entry name" value="PML_C"/>
    <property type="match status" value="1"/>
</dbReference>
<comment type="caution">
    <text evidence="2">The sequence shown here is derived from an EMBL/GenBank/DDBJ whole genome shotgun (WGS) entry which is preliminary data.</text>
</comment>
<name>A0A9D3YEF0_DREPO</name>
<keyword evidence="3" id="KW-1185">Reference proteome</keyword>
<gene>
    <name evidence="2" type="ORF">DPMN_074006</name>
</gene>